<feature type="transmembrane region" description="Helical" evidence="7">
    <location>
        <begin position="147"/>
        <end position="165"/>
    </location>
</feature>
<dbReference type="PANTHER" id="PTHR40074:SF2">
    <property type="entry name" value="O-ACETYLTRANSFERASE WECH"/>
    <property type="match status" value="1"/>
</dbReference>
<name>A0ABW5Q7I3_9BACI</name>
<feature type="domain" description="Acyltransferase 3" evidence="8">
    <location>
        <begin position="8"/>
        <end position="322"/>
    </location>
</feature>
<gene>
    <name evidence="9" type="ORF">ACFSW4_01975</name>
</gene>
<evidence type="ECO:0000313" key="9">
    <source>
        <dbReference type="EMBL" id="MFD2637638.1"/>
    </source>
</evidence>
<evidence type="ECO:0000256" key="1">
    <source>
        <dbReference type="ARBA" id="ARBA00004651"/>
    </source>
</evidence>
<sequence>MINYVVKLRAYAILAVVLIHSTMTFVINEEIGSLGWWTGNFIDGSARWCVPIFFMISGMLLLDREEPVKTVLNKRVVKLLIPLVIWSFFYSFWDLRFGFNDFSFKEGLIDLYSNDAKYHLWYLYAAIGLYLALPLFRVFVRHAKRQEILYVILVSFGISAVATTVDKIYGIKAPVGFEYFLGYGSFLLLGYYMAKFEIKYSRLIYLMGALAIFVTIIGTWYVSSLQNDLNQVFYEYLSFTTPIAAGALFLYMKNHDSNKVSNVIAKLSKYSFGIYLIHPIFIDLLRSEELESLFNFSVNQLPTLLNILLTLVLATIFSILIAKLLSRIPVLKKLV</sequence>
<dbReference type="InterPro" id="IPR002656">
    <property type="entry name" value="Acyl_transf_3_dom"/>
</dbReference>
<protein>
    <submittedName>
        <fullName evidence="9">Acyltransferase</fullName>
    </submittedName>
</protein>
<dbReference type="EMBL" id="JBHUMZ010000009">
    <property type="protein sequence ID" value="MFD2637638.1"/>
    <property type="molecule type" value="Genomic_DNA"/>
</dbReference>
<feature type="transmembrane region" description="Helical" evidence="7">
    <location>
        <begin position="75"/>
        <end position="93"/>
    </location>
</feature>
<feature type="transmembrane region" description="Helical" evidence="7">
    <location>
        <begin position="233"/>
        <end position="251"/>
    </location>
</feature>
<comment type="caution">
    <text evidence="9">The sequence shown here is derived from an EMBL/GenBank/DDBJ whole genome shotgun (WGS) entry which is preliminary data.</text>
</comment>
<dbReference type="RefSeq" id="WP_377327137.1">
    <property type="nucleotide sequence ID" value="NZ_JBHUMZ010000009.1"/>
</dbReference>
<comment type="subcellular location">
    <subcellularLocation>
        <location evidence="1">Cell membrane</location>
        <topology evidence="1">Multi-pass membrane protein</topology>
    </subcellularLocation>
</comment>
<organism evidence="9 10">
    <name type="scientific">Piscibacillus salipiscarius</name>
    <dbReference type="NCBI Taxonomy" id="299480"/>
    <lineage>
        <taxon>Bacteria</taxon>
        <taxon>Bacillati</taxon>
        <taxon>Bacillota</taxon>
        <taxon>Bacilli</taxon>
        <taxon>Bacillales</taxon>
        <taxon>Bacillaceae</taxon>
        <taxon>Piscibacillus</taxon>
    </lineage>
</organism>
<keyword evidence="4 7" id="KW-0812">Transmembrane</keyword>
<feature type="transmembrane region" description="Helical" evidence="7">
    <location>
        <begin position="12"/>
        <end position="39"/>
    </location>
</feature>
<evidence type="ECO:0000313" key="10">
    <source>
        <dbReference type="Proteomes" id="UP001597452"/>
    </source>
</evidence>
<feature type="transmembrane region" description="Helical" evidence="7">
    <location>
        <begin position="177"/>
        <end position="194"/>
    </location>
</feature>
<feature type="transmembrane region" description="Helical" evidence="7">
    <location>
        <begin position="203"/>
        <end position="221"/>
    </location>
</feature>
<comment type="similarity">
    <text evidence="2">Belongs to the acyltransferase 3 family.</text>
</comment>
<reference evidence="10" key="1">
    <citation type="journal article" date="2019" name="Int. J. Syst. Evol. Microbiol.">
        <title>The Global Catalogue of Microorganisms (GCM) 10K type strain sequencing project: providing services to taxonomists for standard genome sequencing and annotation.</title>
        <authorList>
            <consortium name="The Broad Institute Genomics Platform"/>
            <consortium name="The Broad Institute Genome Sequencing Center for Infectious Disease"/>
            <person name="Wu L."/>
            <person name="Ma J."/>
        </authorList>
    </citation>
    <scope>NUCLEOTIDE SEQUENCE [LARGE SCALE GENOMIC DNA]</scope>
    <source>
        <strain evidence="10">TISTR 1571</strain>
    </source>
</reference>
<evidence type="ECO:0000256" key="3">
    <source>
        <dbReference type="ARBA" id="ARBA00022475"/>
    </source>
</evidence>
<dbReference type="GO" id="GO:0016746">
    <property type="term" value="F:acyltransferase activity"/>
    <property type="evidence" value="ECO:0007669"/>
    <property type="project" value="UniProtKB-KW"/>
</dbReference>
<keyword evidence="10" id="KW-1185">Reference proteome</keyword>
<feature type="transmembrane region" description="Helical" evidence="7">
    <location>
        <begin position="121"/>
        <end position="140"/>
    </location>
</feature>
<feature type="transmembrane region" description="Helical" evidence="7">
    <location>
        <begin position="263"/>
        <end position="281"/>
    </location>
</feature>
<keyword evidence="6 7" id="KW-0472">Membrane</keyword>
<keyword evidence="9" id="KW-0012">Acyltransferase</keyword>
<dbReference type="Proteomes" id="UP001597452">
    <property type="component" value="Unassembled WGS sequence"/>
</dbReference>
<keyword evidence="5 7" id="KW-1133">Transmembrane helix</keyword>
<dbReference type="PANTHER" id="PTHR40074">
    <property type="entry name" value="O-ACETYLTRANSFERASE WECH"/>
    <property type="match status" value="1"/>
</dbReference>
<evidence type="ECO:0000256" key="2">
    <source>
        <dbReference type="ARBA" id="ARBA00007400"/>
    </source>
</evidence>
<feature type="transmembrane region" description="Helical" evidence="7">
    <location>
        <begin position="301"/>
        <end position="325"/>
    </location>
</feature>
<proteinExistence type="inferred from homology"/>
<keyword evidence="3" id="KW-1003">Cell membrane</keyword>
<evidence type="ECO:0000256" key="6">
    <source>
        <dbReference type="ARBA" id="ARBA00023136"/>
    </source>
</evidence>
<evidence type="ECO:0000259" key="8">
    <source>
        <dbReference type="Pfam" id="PF01757"/>
    </source>
</evidence>
<feature type="transmembrane region" description="Helical" evidence="7">
    <location>
        <begin position="45"/>
        <end position="63"/>
    </location>
</feature>
<accession>A0ABW5Q7I3</accession>
<keyword evidence="9" id="KW-0808">Transferase</keyword>
<evidence type="ECO:0000256" key="5">
    <source>
        <dbReference type="ARBA" id="ARBA00022989"/>
    </source>
</evidence>
<evidence type="ECO:0000256" key="4">
    <source>
        <dbReference type="ARBA" id="ARBA00022692"/>
    </source>
</evidence>
<dbReference type="Pfam" id="PF01757">
    <property type="entry name" value="Acyl_transf_3"/>
    <property type="match status" value="1"/>
</dbReference>
<evidence type="ECO:0000256" key="7">
    <source>
        <dbReference type="SAM" id="Phobius"/>
    </source>
</evidence>